<evidence type="ECO:0000256" key="1">
    <source>
        <dbReference type="SAM" id="MobiDB-lite"/>
    </source>
</evidence>
<dbReference type="RefSeq" id="WP_377173104.1">
    <property type="nucleotide sequence ID" value="NZ_JBHTJC010000007.1"/>
</dbReference>
<sequence>MPRLDPTARLVGTRADHGLFGGNVIATRTEEEPQDSFVAPVEALGVTSLRYPGGSLTEQFFDLSDPDAVRAIDAATGETTDFIPLSEIMGYAAETGRSVNIVIPTRDQLSETATDANGDRLPEVDAETLRGFVRDAISGRYGPAEVQSFEIGNEYWGAGQMNAAEYGRLSAEMTGIIDEELLALQEEFPQAAQTEILVQIGQNYNFSSLDEVYEGVPNDAALADLNETYGLDLTEENAVYGSGRINWQFVNNKIIVERFQEAGRLGDVDGIATHVYSKAPDFPNSRYTDISQFQRSWLEERPDLETHVTEWNQKAATSVYEDERDYGLYQSHEMLNLMEGFMKNGVDQAQVWPLLQNTANALAVGPTLDAPAAPGEMFRMMSETLPGKRLLDFQPEGRETEMPAGAVDVHGFAGGGDLAFYIASNAREEVTQTDIDVSQLVAEVQDVSIRVLGVEEGAAPGSNRSAAVLEEMDAAEIYRDGFIEAVLAPGEIMEVRMTGVTPTEAFAPSFLAPGDDLLPPIPPEEEDPPDEDVPAVPVDDGGGMDLGMGAVLLPLLLLAGLAGGF</sequence>
<name>A0ABW7IC70_9RHOB</name>
<proteinExistence type="predicted"/>
<evidence type="ECO:0000313" key="2">
    <source>
        <dbReference type="EMBL" id="MFH0255306.1"/>
    </source>
</evidence>
<keyword evidence="3" id="KW-1185">Reference proteome</keyword>
<comment type="caution">
    <text evidence="2">The sequence shown here is derived from an EMBL/GenBank/DDBJ whole genome shotgun (WGS) entry which is preliminary data.</text>
</comment>
<organism evidence="2 3">
    <name type="scientific">Roseovarius aquimarinus</name>
    <dbReference type="NCBI Taxonomy" id="1229156"/>
    <lineage>
        <taxon>Bacteria</taxon>
        <taxon>Pseudomonadati</taxon>
        <taxon>Pseudomonadota</taxon>
        <taxon>Alphaproteobacteria</taxon>
        <taxon>Rhodobacterales</taxon>
        <taxon>Roseobacteraceae</taxon>
        <taxon>Roseovarius</taxon>
    </lineage>
</organism>
<protein>
    <submittedName>
        <fullName evidence="2">Type I secretion protein</fullName>
    </submittedName>
</protein>
<dbReference type="InterPro" id="IPR017853">
    <property type="entry name" value="GH"/>
</dbReference>
<gene>
    <name evidence="2" type="ORF">ACGRVM_15475</name>
</gene>
<reference evidence="2 3" key="1">
    <citation type="submission" date="2024-10" db="EMBL/GenBank/DDBJ databases">
        <authorList>
            <person name="Yang X.-N."/>
        </authorList>
    </citation>
    <scope>NUCLEOTIDE SEQUENCE [LARGE SCALE GENOMIC DNA]</scope>
    <source>
        <strain evidence="2 3">CAU 1059</strain>
    </source>
</reference>
<feature type="compositionally biased region" description="Acidic residues" evidence="1">
    <location>
        <begin position="523"/>
        <end position="533"/>
    </location>
</feature>
<dbReference type="EMBL" id="JBIHMM010000006">
    <property type="protein sequence ID" value="MFH0255306.1"/>
    <property type="molecule type" value="Genomic_DNA"/>
</dbReference>
<accession>A0ABW7IC70</accession>
<evidence type="ECO:0000313" key="3">
    <source>
        <dbReference type="Proteomes" id="UP001607157"/>
    </source>
</evidence>
<feature type="region of interest" description="Disordered" evidence="1">
    <location>
        <begin position="513"/>
        <end position="533"/>
    </location>
</feature>
<dbReference type="SUPFAM" id="SSF51445">
    <property type="entry name" value="(Trans)glycosidases"/>
    <property type="match status" value="1"/>
</dbReference>
<dbReference type="Proteomes" id="UP001607157">
    <property type="component" value="Unassembled WGS sequence"/>
</dbReference>
<dbReference type="Gene3D" id="3.20.20.80">
    <property type="entry name" value="Glycosidases"/>
    <property type="match status" value="1"/>
</dbReference>